<evidence type="ECO:0000313" key="3">
    <source>
        <dbReference type="Proteomes" id="UP000245695"/>
    </source>
</evidence>
<keyword evidence="1" id="KW-0812">Transmembrane</keyword>
<evidence type="ECO:0000256" key="1">
    <source>
        <dbReference type="SAM" id="Phobius"/>
    </source>
</evidence>
<dbReference type="KEGG" id="rhom:FRIFI_0926"/>
<sequence length="50" mass="5624">MEFDIQTLISNIGFPITLSMYLLIRIEGKLLNLTDSINNLSNNILSIKKG</sequence>
<organism evidence="2 3">
    <name type="scientific">Romboutsia hominis</name>
    <dbReference type="NCBI Taxonomy" id="1507512"/>
    <lineage>
        <taxon>Bacteria</taxon>
        <taxon>Bacillati</taxon>
        <taxon>Bacillota</taxon>
        <taxon>Clostridia</taxon>
        <taxon>Peptostreptococcales</taxon>
        <taxon>Peptostreptococcaceae</taxon>
        <taxon>Romboutsia</taxon>
    </lineage>
</organism>
<feature type="transmembrane region" description="Helical" evidence="1">
    <location>
        <begin position="6"/>
        <end position="24"/>
    </location>
</feature>
<proteinExistence type="predicted"/>
<gene>
    <name evidence="2" type="ORF">FRIFI_0926</name>
</gene>
<dbReference type="AlphaFoldDB" id="A0A2P2BQ63"/>
<dbReference type="Proteomes" id="UP000245695">
    <property type="component" value="Chromosome 1"/>
</dbReference>
<dbReference type="EMBL" id="LN650648">
    <property type="protein sequence ID" value="CEI72466.1"/>
    <property type="molecule type" value="Genomic_DNA"/>
</dbReference>
<keyword evidence="3" id="KW-1185">Reference proteome</keyword>
<accession>A0A2P2BQ63</accession>
<keyword evidence="1" id="KW-0472">Membrane</keyword>
<dbReference type="InterPro" id="IPR024419">
    <property type="entry name" value="YvrJ"/>
</dbReference>
<name>A0A2P2BQ63_9FIRM</name>
<protein>
    <submittedName>
        <fullName evidence="2">YvrJ protein family</fullName>
    </submittedName>
</protein>
<keyword evidence="1" id="KW-1133">Transmembrane helix</keyword>
<evidence type="ECO:0000313" key="2">
    <source>
        <dbReference type="EMBL" id="CEI72466.1"/>
    </source>
</evidence>
<reference evidence="2 3" key="1">
    <citation type="submission" date="2014-09" db="EMBL/GenBank/DDBJ databases">
        <authorList>
            <person name="Hornung B.V."/>
        </authorList>
    </citation>
    <scope>NUCLEOTIDE SEQUENCE [LARGE SCALE GENOMIC DNA]</scope>
    <source>
        <strain evidence="2 3">FRIFI</strain>
    </source>
</reference>
<dbReference type="Pfam" id="PF12841">
    <property type="entry name" value="YvrJ"/>
    <property type="match status" value="1"/>
</dbReference>
<dbReference type="RefSeq" id="WP_092926520.1">
    <property type="nucleotide sequence ID" value="NZ_FJTZ01000012.1"/>
</dbReference>